<keyword evidence="4" id="KW-0238">DNA-binding</keyword>
<dbReference type="PANTHER" id="PTHR32071:SF21">
    <property type="entry name" value="TRANSCRIPTIONAL REGULATORY PROTEIN FLGR"/>
    <property type="match status" value="1"/>
</dbReference>
<evidence type="ECO:0000313" key="7">
    <source>
        <dbReference type="EMBL" id="SFM39427.1"/>
    </source>
</evidence>
<sequence>MTQSTLLTTDPEDGATELVAEDPRSRELLELAGRVAASDVTVMLNGESGVGKEIFARFIHARSHRADGPFVAVNCAAIPENMLEAILFGHERGAFTGAVEARPGKFELAQGGTLLLDEISEMDQALQAKLLRVLQEREVERLGGRRPMAMDVRVLATSNRNLQAAVAEGLFREDLFYRLNVFPLHIPPLRERPGDILPLARRMIERYGRGIHRVRLTQTAAARLVDHPWPGNVRELDNVVQRAMILHEGDSIDADDIRFETGSPLNYDRGEDFGGLMPSAPRSQRLGDTLRSREEQLILDALREEAGSRKEAAARLGISPRTLRYKLARLREAGVSIP</sequence>
<dbReference type="PROSITE" id="PS00675">
    <property type="entry name" value="SIGMA54_INTERACT_1"/>
    <property type="match status" value="1"/>
</dbReference>
<dbReference type="Gene3D" id="3.40.50.300">
    <property type="entry name" value="P-loop containing nucleotide triphosphate hydrolases"/>
    <property type="match status" value="1"/>
</dbReference>
<reference evidence="7 8" key="1">
    <citation type="submission" date="2016-10" db="EMBL/GenBank/DDBJ databases">
        <authorList>
            <person name="de Groot N.N."/>
        </authorList>
    </citation>
    <scope>NUCLEOTIDE SEQUENCE [LARGE SCALE GENOMIC DNA]</scope>
    <source>
        <strain evidence="7 8">DSM 4180</strain>
    </source>
</reference>
<keyword evidence="1" id="KW-0547">Nucleotide-binding</keyword>
<proteinExistence type="predicted"/>
<dbReference type="PANTHER" id="PTHR32071">
    <property type="entry name" value="TRANSCRIPTIONAL REGULATORY PROTEIN"/>
    <property type="match status" value="1"/>
</dbReference>
<gene>
    <name evidence="7" type="ORF">SAMN05421721_104155</name>
</gene>
<dbReference type="PROSITE" id="PS00688">
    <property type="entry name" value="SIGMA54_INTERACT_3"/>
    <property type="match status" value="1"/>
</dbReference>
<dbReference type="Gene3D" id="1.10.10.60">
    <property type="entry name" value="Homeodomain-like"/>
    <property type="match status" value="1"/>
</dbReference>
<dbReference type="CDD" id="cd00009">
    <property type="entry name" value="AAA"/>
    <property type="match status" value="1"/>
</dbReference>
<accession>A0A1I4QHD8</accession>
<dbReference type="InterPro" id="IPR003593">
    <property type="entry name" value="AAA+_ATPase"/>
</dbReference>
<dbReference type="InterPro" id="IPR002078">
    <property type="entry name" value="Sigma_54_int"/>
</dbReference>
<dbReference type="GO" id="GO:0043565">
    <property type="term" value="F:sequence-specific DNA binding"/>
    <property type="evidence" value="ECO:0007669"/>
    <property type="project" value="InterPro"/>
</dbReference>
<feature type="domain" description="Sigma-54 factor interaction" evidence="6">
    <location>
        <begin position="18"/>
        <end position="245"/>
    </location>
</feature>
<dbReference type="InterPro" id="IPR025662">
    <property type="entry name" value="Sigma_54_int_dom_ATP-bd_1"/>
</dbReference>
<evidence type="ECO:0000256" key="5">
    <source>
        <dbReference type="ARBA" id="ARBA00023163"/>
    </source>
</evidence>
<dbReference type="RefSeq" id="WP_090484056.1">
    <property type="nucleotide sequence ID" value="NZ_FOUO01000004.1"/>
</dbReference>
<dbReference type="AlphaFoldDB" id="A0A1I4QHD8"/>
<keyword evidence="3" id="KW-0805">Transcription regulation</keyword>
<dbReference type="InterPro" id="IPR011991">
    <property type="entry name" value="ArsR-like_HTH"/>
</dbReference>
<dbReference type="SUPFAM" id="SSF52540">
    <property type="entry name" value="P-loop containing nucleoside triphosphate hydrolases"/>
    <property type="match status" value="1"/>
</dbReference>
<dbReference type="GO" id="GO:0005524">
    <property type="term" value="F:ATP binding"/>
    <property type="evidence" value="ECO:0007669"/>
    <property type="project" value="UniProtKB-KW"/>
</dbReference>
<dbReference type="InterPro" id="IPR025943">
    <property type="entry name" value="Sigma_54_int_dom_ATP-bd_2"/>
</dbReference>
<evidence type="ECO:0000256" key="2">
    <source>
        <dbReference type="ARBA" id="ARBA00022840"/>
    </source>
</evidence>
<evidence type="ECO:0000259" key="6">
    <source>
        <dbReference type="PROSITE" id="PS50045"/>
    </source>
</evidence>
<dbReference type="GO" id="GO:0006355">
    <property type="term" value="P:regulation of DNA-templated transcription"/>
    <property type="evidence" value="ECO:0007669"/>
    <property type="project" value="InterPro"/>
</dbReference>
<dbReference type="PROSITE" id="PS50045">
    <property type="entry name" value="SIGMA54_INTERACT_4"/>
    <property type="match status" value="1"/>
</dbReference>
<dbReference type="Proteomes" id="UP000199556">
    <property type="component" value="Unassembled WGS sequence"/>
</dbReference>
<name>A0A1I4QHD8_ECTMO</name>
<dbReference type="InterPro" id="IPR025944">
    <property type="entry name" value="Sigma_54_int_dom_CS"/>
</dbReference>
<dbReference type="InterPro" id="IPR058031">
    <property type="entry name" value="AAA_lid_NorR"/>
</dbReference>
<dbReference type="SMART" id="SM00382">
    <property type="entry name" value="AAA"/>
    <property type="match status" value="1"/>
</dbReference>
<evidence type="ECO:0000256" key="4">
    <source>
        <dbReference type="ARBA" id="ARBA00023125"/>
    </source>
</evidence>
<keyword evidence="8" id="KW-1185">Reference proteome</keyword>
<dbReference type="FunFam" id="3.40.50.300:FF:000006">
    <property type="entry name" value="DNA-binding transcriptional regulator NtrC"/>
    <property type="match status" value="1"/>
</dbReference>
<keyword evidence="5" id="KW-0804">Transcription</keyword>
<dbReference type="InterPro" id="IPR002197">
    <property type="entry name" value="HTH_Fis"/>
</dbReference>
<dbReference type="CDD" id="cd00090">
    <property type="entry name" value="HTH_ARSR"/>
    <property type="match status" value="1"/>
</dbReference>
<dbReference type="PROSITE" id="PS00676">
    <property type="entry name" value="SIGMA54_INTERACT_2"/>
    <property type="match status" value="1"/>
</dbReference>
<dbReference type="InterPro" id="IPR009057">
    <property type="entry name" value="Homeodomain-like_sf"/>
</dbReference>
<evidence type="ECO:0000256" key="3">
    <source>
        <dbReference type="ARBA" id="ARBA00023015"/>
    </source>
</evidence>
<dbReference type="PRINTS" id="PR01590">
    <property type="entry name" value="HTHFIS"/>
</dbReference>
<keyword evidence="2" id="KW-0067">ATP-binding</keyword>
<evidence type="ECO:0000313" key="8">
    <source>
        <dbReference type="Proteomes" id="UP000199556"/>
    </source>
</evidence>
<dbReference type="InterPro" id="IPR027417">
    <property type="entry name" value="P-loop_NTPase"/>
</dbReference>
<dbReference type="Pfam" id="PF02954">
    <property type="entry name" value="HTH_8"/>
    <property type="match status" value="1"/>
</dbReference>
<dbReference type="OrthoDB" id="9804019at2"/>
<dbReference type="SUPFAM" id="SSF46689">
    <property type="entry name" value="Homeodomain-like"/>
    <property type="match status" value="1"/>
</dbReference>
<evidence type="ECO:0000256" key="1">
    <source>
        <dbReference type="ARBA" id="ARBA00022741"/>
    </source>
</evidence>
<dbReference type="Gene3D" id="1.10.8.60">
    <property type="match status" value="1"/>
</dbReference>
<dbReference type="Pfam" id="PF25601">
    <property type="entry name" value="AAA_lid_14"/>
    <property type="match status" value="1"/>
</dbReference>
<dbReference type="Pfam" id="PF00158">
    <property type="entry name" value="Sigma54_activat"/>
    <property type="match status" value="1"/>
</dbReference>
<protein>
    <submittedName>
        <fullName evidence="7">Two-component system, response regulator FlrC</fullName>
    </submittedName>
</protein>
<dbReference type="STRING" id="195064.SAMN05421721_104155"/>
<dbReference type="EMBL" id="FOUO01000004">
    <property type="protein sequence ID" value="SFM39427.1"/>
    <property type="molecule type" value="Genomic_DNA"/>
</dbReference>
<organism evidence="7 8">
    <name type="scientific">Ectothiorhodospira mobilis</name>
    <dbReference type="NCBI Taxonomy" id="195064"/>
    <lineage>
        <taxon>Bacteria</taxon>
        <taxon>Pseudomonadati</taxon>
        <taxon>Pseudomonadota</taxon>
        <taxon>Gammaproteobacteria</taxon>
        <taxon>Chromatiales</taxon>
        <taxon>Ectothiorhodospiraceae</taxon>
        <taxon>Ectothiorhodospira</taxon>
    </lineage>
</organism>